<name>A0A9X3IWB1_9BACT</name>
<dbReference type="EMBL" id="JAPNKE010000002">
    <property type="protein sequence ID" value="MCY1005324.1"/>
    <property type="molecule type" value="Genomic_DNA"/>
</dbReference>
<dbReference type="RefSeq" id="WP_267766971.1">
    <property type="nucleotide sequence ID" value="NZ_JAPNKE010000002.1"/>
</dbReference>
<evidence type="ECO:0000313" key="2">
    <source>
        <dbReference type="Proteomes" id="UP001150924"/>
    </source>
</evidence>
<evidence type="ECO:0000313" key="1">
    <source>
        <dbReference type="EMBL" id="MCY1005324.1"/>
    </source>
</evidence>
<dbReference type="Proteomes" id="UP001150924">
    <property type="component" value="Unassembled WGS sequence"/>
</dbReference>
<gene>
    <name evidence="1" type="ORF">OV079_07000</name>
</gene>
<proteinExistence type="predicted"/>
<dbReference type="AlphaFoldDB" id="A0A9X3IWB1"/>
<reference evidence="1" key="1">
    <citation type="submission" date="2022-11" db="EMBL/GenBank/DDBJ databases">
        <title>Minimal conservation of predation-associated metabolite biosynthetic gene clusters underscores biosynthetic potential of Myxococcota including descriptions for ten novel species: Archangium lansinium sp. nov., Myxococcus landrumus sp. nov., Nannocystis bai.</title>
        <authorList>
            <person name="Ahearne A."/>
            <person name="Stevens C."/>
            <person name="Phillips K."/>
        </authorList>
    </citation>
    <scope>NUCLEOTIDE SEQUENCE</scope>
    <source>
        <strain evidence="1">Na p29</strain>
    </source>
</reference>
<keyword evidence="2" id="KW-1185">Reference proteome</keyword>
<sequence length="79" mass="8526">MLPLNGLEINNGAFAFAFFAGDFYFFTDSDNDLFNSEVTHLDYDDSDMNGVQDLTVLTQDAPLLVVGAGVSTCAPVLPM</sequence>
<comment type="caution">
    <text evidence="1">The sequence shown here is derived from an EMBL/GenBank/DDBJ whole genome shotgun (WGS) entry which is preliminary data.</text>
</comment>
<accession>A0A9X3IWB1</accession>
<organism evidence="1 2">
    <name type="scientific">Nannocystis pusilla</name>
    <dbReference type="NCBI Taxonomy" id="889268"/>
    <lineage>
        <taxon>Bacteria</taxon>
        <taxon>Pseudomonadati</taxon>
        <taxon>Myxococcota</taxon>
        <taxon>Polyangia</taxon>
        <taxon>Nannocystales</taxon>
        <taxon>Nannocystaceae</taxon>
        <taxon>Nannocystis</taxon>
    </lineage>
</organism>
<protein>
    <submittedName>
        <fullName evidence="1">Uncharacterized protein</fullName>
    </submittedName>
</protein>